<keyword evidence="1" id="KW-0812">Transmembrane</keyword>
<organism evidence="2 3">
    <name type="scientific">Flagellimonas spongiicola</name>
    <dbReference type="NCBI Taxonomy" id="2942208"/>
    <lineage>
        <taxon>Bacteria</taxon>
        <taxon>Pseudomonadati</taxon>
        <taxon>Bacteroidota</taxon>
        <taxon>Flavobacteriia</taxon>
        <taxon>Flavobacteriales</taxon>
        <taxon>Flavobacteriaceae</taxon>
        <taxon>Flagellimonas</taxon>
    </lineage>
</organism>
<dbReference type="EMBL" id="JAMFMA010000003">
    <property type="protein sequence ID" value="MCL6274767.1"/>
    <property type="molecule type" value="Genomic_DNA"/>
</dbReference>
<feature type="transmembrane region" description="Helical" evidence="1">
    <location>
        <begin position="80"/>
        <end position="103"/>
    </location>
</feature>
<reference evidence="2 3" key="1">
    <citation type="submission" date="2022-05" db="EMBL/GenBank/DDBJ databases">
        <authorList>
            <person name="Park J.-S."/>
        </authorList>
    </citation>
    <scope>NUCLEOTIDE SEQUENCE [LARGE SCALE GENOMIC DNA]</scope>
    <source>
        <strain evidence="2 3">2012CJ35-5</strain>
    </source>
</reference>
<name>A0ABT0PTR0_9FLAO</name>
<feature type="transmembrane region" description="Helical" evidence="1">
    <location>
        <begin position="46"/>
        <end position="68"/>
    </location>
</feature>
<evidence type="ECO:0000256" key="1">
    <source>
        <dbReference type="SAM" id="Phobius"/>
    </source>
</evidence>
<evidence type="ECO:0000313" key="2">
    <source>
        <dbReference type="EMBL" id="MCL6274767.1"/>
    </source>
</evidence>
<keyword evidence="1" id="KW-0472">Membrane</keyword>
<proteinExistence type="predicted"/>
<keyword evidence="1" id="KW-1133">Transmembrane helix</keyword>
<feature type="transmembrane region" description="Helical" evidence="1">
    <location>
        <begin position="182"/>
        <end position="201"/>
    </location>
</feature>
<protein>
    <recommendedName>
        <fullName evidence="4">DUF4386 domain-containing protein</fullName>
    </recommendedName>
</protein>
<comment type="caution">
    <text evidence="2">The sequence shown here is derived from an EMBL/GenBank/DDBJ whole genome shotgun (WGS) entry which is preliminary data.</text>
</comment>
<dbReference type="RefSeq" id="WP_249657954.1">
    <property type="nucleotide sequence ID" value="NZ_JAMFMA010000003.1"/>
</dbReference>
<evidence type="ECO:0008006" key="4">
    <source>
        <dbReference type="Google" id="ProtNLM"/>
    </source>
</evidence>
<accession>A0ABT0PTR0</accession>
<keyword evidence="3" id="KW-1185">Reference proteome</keyword>
<gene>
    <name evidence="2" type="ORF">M3P19_12165</name>
</gene>
<sequence>MKNIIQLSAISLIIGGIFFIITNSVLTPLIDFEAPTSVIAQSSIFIYRMSAAALGVGFLLFGLIGLLLAHAKNLTSFDYLSFIIVFFGNAFTLANEWYQIFVIPELAIIDPDALNSLDETVGFSLYNIGTMIALLTFTFGWIMFCITMLRIGKIARLAPIMILTGLVGIPLVSLISTPAWGGTIGTAIMGIAFVLLGRDLFTSQ</sequence>
<feature type="transmembrane region" description="Helical" evidence="1">
    <location>
        <begin position="157"/>
        <end position="176"/>
    </location>
</feature>
<evidence type="ECO:0000313" key="3">
    <source>
        <dbReference type="Proteomes" id="UP001203607"/>
    </source>
</evidence>
<feature type="transmembrane region" description="Helical" evidence="1">
    <location>
        <begin position="123"/>
        <end position="145"/>
    </location>
</feature>
<feature type="transmembrane region" description="Helical" evidence="1">
    <location>
        <begin position="7"/>
        <end position="26"/>
    </location>
</feature>
<dbReference type="Proteomes" id="UP001203607">
    <property type="component" value="Unassembled WGS sequence"/>
</dbReference>